<dbReference type="InterPro" id="IPR017938">
    <property type="entry name" value="Riboflavin_synthase-like_b-brl"/>
</dbReference>
<evidence type="ECO:0000313" key="12">
    <source>
        <dbReference type="Proteomes" id="UP001595616"/>
    </source>
</evidence>
<dbReference type="SUPFAM" id="SSF63380">
    <property type="entry name" value="Riboflavin synthase domain-like"/>
    <property type="match status" value="1"/>
</dbReference>
<evidence type="ECO:0000256" key="3">
    <source>
        <dbReference type="ARBA" id="ARBA00022714"/>
    </source>
</evidence>
<dbReference type="InterPro" id="IPR012675">
    <property type="entry name" value="Beta-grasp_dom_sf"/>
</dbReference>
<sequence length="352" mass="39502">MKSYFLQVKEVIQETPDTITIQFWHPINEQVKYKAGQFITITVPDKDKKKIKRSYSMCSSPSFDTAVAVSVKRVKDGIVSNYLNDHVKIGDFLEVVEPMGTFFFEPSETPTDRNVVLVGAGSGITPLMSIAKTALKSEPNTKVFLLYGNKDEENIIFNKQLRQLCDTYPERFEIVHVLSKANDNWLGLKGRISQASATMVFKDWGVDFQKDLFYMCGPEGLMQEVNKTLELFNTPSENIHSEKFHATSILDELNEAEASELKIQIVKVIYDGETHDIEVAPHQTILEAALEKDIDLPYSCQAGMCTACMGKCTSGKVLMDEEDGLTESEIKEGYILTCVAHPMSEGVVLEIE</sequence>
<proteinExistence type="predicted"/>
<dbReference type="InterPro" id="IPR001041">
    <property type="entry name" value="2Fe-2S_ferredoxin-type"/>
</dbReference>
<dbReference type="Pfam" id="PF00970">
    <property type="entry name" value="FAD_binding_6"/>
    <property type="match status" value="1"/>
</dbReference>
<keyword evidence="7" id="KW-0408">Iron</keyword>
<evidence type="ECO:0000256" key="7">
    <source>
        <dbReference type="ARBA" id="ARBA00023004"/>
    </source>
</evidence>
<dbReference type="PROSITE" id="PS51085">
    <property type="entry name" value="2FE2S_FER_2"/>
    <property type="match status" value="1"/>
</dbReference>
<keyword evidence="4" id="KW-0479">Metal-binding</keyword>
<evidence type="ECO:0000313" key="11">
    <source>
        <dbReference type="EMBL" id="MFC3812701.1"/>
    </source>
</evidence>
<dbReference type="Proteomes" id="UP001595616">
    <property type="component" value="Unassembled WGS sequence"/>
</dbReference>
<dbReference type="EMBL" id="JBHRYQ010000001">
    <property type="protein sequence ID" value="MFC3812701.1"/>
    <property type="molecule type" value="Genomic_DNA"/>
</dbReference>
<dbReference type="InterPro" id="IPR008333">
    <property type="entry name" value="Cbr1-like_FAD-bd_dom"/>
</dbReference>
<dbReference type="SUPFAM" id="SSF52343">
    <property type="entry name" value="Ferredoxin reductase-like, C-terminal NADP-linked domain"/>
    <property type="match status" value="1"/>
</dbReference>
<keyword evidence="3" id="KW-0001">2Fe-2S</keyword>
<comment type="cofactor">
    <cofactor evidence="1">
        <name>FAD</name>
        <dbReference type="ChEBI" id="CHEBI:57692"/>
    </cofactor>
</comment>
<evidence type="ECO:0000259" key="9">
    <source>
        <dbReference type="PROSITE" id="PS51085"/>
    </source>
</evidence>
<gene>
    <name evidence="11" type="ORF">ACFOOI_18710</name>
</gene>
<reference evidence="12" key="1">
    <citation type="journal article" date="2019" name="Int. J. Syst. Evol. Microbiol.">
        <title>The Global Catalogue of Microorganisms (GCM) 10K type strain sequencing project: providing services to taxonomists for standard genome sequencing and annotation.</title>
        <authorList>
            <consortium name="The Broad Institute Genomics Platform"/>
            <consortium name="The Broad Institute Genome Sequencing Center for Infectious Disease"/>
            <person name="Wu L."/>
            <person name="Ma J."/>
        </authorList>
    </citation>
    <scope>NUCLEOTIDE SEQUENCE [LARGE SCALE GENOMIC DNA]</scope>
    <source>
        <strain evidence="12">CECT 7956</strain>
    </source>
</reference>
<dbReference type="PANTHER" id="PTHR47354:SF8">
    <property type="entry name" value="1,2-PHENYLACETYL-COA EPOXIDASE, SUBUNIT E"/>
    <property type="match status" value="1"/>
</dbReference>
<evidence type="ECO:0000256" key="6">
    <source>
        <dbReference type="ARBA" id="ARBA00023002"/>
    </source>
</evidence>
<evidence type="ECO:0000256" key="2">
    <source>
        <dbReference type="ARBA" id="ARBA00022630"/>
    </source>
</evidence>
<dbReference type="InterPro" id="IPR001433">
    <property type="entry name" value="OxRdtase_FAD/NAD-bd"/>
</dbReference>
<evidence type="ECO:0000256" key="4">
    <source>
        <dbReference type="ARBA" id="ARBA00022723"/>
    </source>
</evidence>
<feature type="domain" description="FAD-binding FR-type" evidence="10">
    <location>
        <begin position="1"/>
        <end position="105"/>
    </location>
</feature>
<keyword evidence="6" id="KW-0560">Oxidoreductase</keyword>
<keyword evidence="8" id="KW-0411">Iron-sulfur</keyword>
<evidence type="ECO:0000259" key="10">
    <source>
        <dbReference type="PROSITE" id="PS51384"/>
    </source>
</evidence>
<protein>
    <submittedName>
        <fullName evidence="11">2Fe-2S iron-sulfur cluster-binding protein</fullName>
    </submittedName>
</protein>
<dbReference type="Pfam" id="PF00175">
    <property type="entry name" value="NAD_binding_1"/>
    <property type="match status" value="1"/>
</dbReference>
<dbReference type="Gene3D" id="3.10.20.30">
    <property type="match status" value="1"/>
</dbReference>
<dbReference type="Gene3D" id="3.40.50.80">
    <property type="entry name" value="Nucleotide-binding domain of ferredoxin-NADP reductase (FNR) module"/>
    <property type="match status" value="1"/>
</dbReference>
<dbReference type="CDD" id="cd06214">
    <property type="entry name" value="PA_degradation_oxidoreductase_like"/>
    <property type="match status" value="1"/>
</dbReference>
<evidence type="ECO:0000256" key="8">
    <source>
        <dbReference type="ARBA" id="ARBA00023014"/>
    </source>
</evidence>
<organism evidence="11 12">
    <name type="scientific">Lacihabitans lacunae</name>
    <dbReference type="NCBI Taxonomy" id="1028214"/>
    <lineage>
        <taxon>Bacteria</taxon>
        <taxon>Pseudomonadati</taxon>
        <taxon>Bacteroidota</taxon>
        <taxon>Cytophagia</taxon>
        <taxon>Cytophagales</taxon>
        <taxon>Leadbetterellaceae</taxon>
        <taxon>Lacihabitans</taxon>
    </lineage>
</organism>
<dbReference type="RefSeq" id="WP_379839592.1">
    <property type="nucleotide sequence ID" value="NZ_JBHRYQ010000001.1"/>
</dbReference>
<dbReference type="PANTHER" id="PTHR47354">
    <property type="entry name" value="NADH OXIDOREDUCTASE HCR"/>
    <property type="match status" value="1"/>
</dbReference>
<keyword evidence="2" id="KW-0285">Flavoprotein</keyword>
<dbReference type="InterPro" id="IPR036010">
    <property type="entry name" value="2Fe-2S_ferredoxin-like_sf"/>
</dbReference>
<accession>A0ABV7Z0L7</accession>
<dbReference type="Gene3D" id="2.40.30.10">
    <property type="entry name" value="Translation factors"/>
    <property type="match status" value="1"/>
</dbReference>
<dbReference type="CDD" id="cd00207">
    <property type="entry name" value="fer2"/>
    <property type="match status" value="1"/>
</dbReference>
<dbReference type="PROSITE" id="PS51384">
    <property type="entry name" value="FAD_FR"/>
    <property type="match status" value="1"/>
</dbReference>
<dbReference type="InterPro" id="IPR050415">
    <property type="entry name" value="MRET"/>
</dbReference>
<name>A0ABV7Z0L7_9BACT</name>
<dbReference type="SUPFAM" id="SSF54292">
    <property type="entry name" value="2Fe-2S ferredoxin-like"/>
    <property type="match status" value="1"/>
</dbReference>
<dbReference type="PRINTS" id="PR00371">
    <property type="entry name" value="FPNCR"/>
</dbReference>
<dbReference type="InterPro" id="IPR001709">
    <property type="entry name" value="Flavoprot_Pyr_Nucl_cyt_Rdtase"/>
</dbReference>
<dbReference type="InterPro" id="IPR017927">
    <property type="entry name" value="FAD-bd_FR_type"/>
</dbReference>
<keyword evidence="12" id="KW-1185">Reference proteome</keyword>
<dbReference type="InterPro" id="IPR039261">
    <property type="entry name" value="FNR_nucleotide-bd"/>
</dbReference>
<dbReference type="InterPro" id="IPR006058">
    <property type="entry name" value="2Fe2S_fd_BS"/>
</dbReference>
<evidence type="ECO:0000256" key="5">
    <source>
        <dbReference type="ARBA" id="ARBA00022827"/>
    </source>
</evidence>
<comment type="caution">
    <text evidence="11">The sequence shown here is derived from an EMBL/GenBank/DDBJ whole genome shotgun (WGS) entry which is preliminary data.</text>
</comment>
<dbReference type="PROSITE" id="PS00197">
    <property type="entry name" value="2FE2S_FER_1"/>
    <property type="match status" value="1"/>
</dbReference>
<evidence type="ECO:0000256" key="1">
    <source>
        <dbReference type="ARBA" id="ARBA00001974"/>
    </source>
</evidence>
<keyword evidence="5" id="KW-0274">FAD</keyword>
<dbReference type="PRINTS" id="PR00410">
    <property type="entry name" value="PHEHYDRXLASE"/>
</dbReference>
<dbReference type="Pfam" id="PF00111">
    <property type="entry name" value="Fer2"/>
    <property type="match status" value="1"/>
</dbReference>
<feature type="domain" description="2Fe-2S ferredoxin-type" evidence="9">
    <location>
        <begin position="264"/>
        <end position="352"/>
    </location>
</feature>